<keyword evidence="1" id="KW-0418">Kinase</keyword>
<dbReference type="InterPro" id="IPR046239">
    <property type="entry name" value="DUF6272"/>
</dbReference>
<dbReference type="NCBIfam" id="NF038262">
    <property type="entry name" value="SiaB_fam_kinase"/>
    <property type="match status" value="1"/>
</dbReference>
<proteinExistence type="predicted"/>
<reference evidence="1" key="1">
    <citation type="submission" date="2023-06" db="EMBL/GenBank/DDBJ databases">
        <title>Uncultivated large filamentous bacteria from sulfidic sediments reveal new species and different genomic features in energy metabolism and defense.</title>
        <authorList>
            <person name="Fonseca A."/>
        </authorList>
    </citation>
    <scope>NUCLEOTIDE SEQUENCE</scope>
    <source>
        <strain evidence="1">HSG4</strain>
    </source>
</reference>
<dbReference type="Proteomes" id="UP001171945">
    <property type="component" value="Unassembled WGS sequence"/>
</dbReference>
<organism evidence="1 2">
    <name type="scientific">Candidatus Marithioploca araucensis</name>
    <dbReference type="NCBI Taxonomy" id="70273"/>
    <lineage>
        <taxon>Bacteria</taxon>
        <taxon>Pseudomonadati</taxon>
        <taxon>Pseudomonadota</taxon>
        <taxon>Gammaproteobacteria</taxon>
        <taxon>Thiotrichales</taxon>
        <taxon>Thiotrichaceae</taxon>
        <taxon>Candidatus Marithioploca</taxon>
    </lineage>
</organism>
<dbReference type="EMBL" id="JAUCGM010000020">
    <property type="protein sequence ID" value="MDM8561909.1"/>
    <property type="molecule type" value="Genomic_DNA"/>
</dbReference>
<keyword evidence="2" id="KW-1185">Reference proteome</keyword>
<evidence type="ECO:0000313" key="1">
    <source>
        <dbReference type="EMBL" id="MDM8561909.1"/>
    </source>
</evidence>
<evidence type="ECO:0000313" key="2">
    <source>
        <dbReference type="Proteomes" id="UP001171945"/>
    </source>
</evidence>
<dbReference type="Pfam" id="PF19788">
    <property type="entry name" value="DUF6272"/>
    <property type="match status" value="1"/>
</dbReference>
<name>A0ABT7VQG8_9GAMM</name>
<keyword evidence="1" id="KW-0808">Transferase</keyword>
<gene>
    <name evidence="1" type="ORF">QUF54_00980</name>
</gene>
<dbReference type="GO" id="GO:0016301">
    <property type="term" value="F:kinase activity"/>
    <property type="evidence" value="ECO:0007669"/>
    <property type="project" value="UniProtKB-KW"/>
</dbReference>
<sequence length="187" mass="21551">MLNNLYHFKKELNEQGIFFCFSGPLSQDLLVEIGGTLKHKMKLEEASSSTILKLFSMFVEQAQNIIHYSAEKHQPSREQSEESELLSLSSGIIVVGYESEHYYVLCGNMVNNEIVDKLREKLILLQNMSKEELKRYYKEQRRQGKDGNSRGAGLGFIELARKAVKPIEFDFQNINENSSFFTLKTEI</sequence>
<protein>
    <submittedName>
        <fullName evidence="1">SiaB family protein kinase</fullName>
    </submittedName>
</protein>
<accession>A0ABT7VQG8</accession>
<comment type="caution">
    <text evidence="1">The sequence shown here is derived from an EMBL/GenBank/DDBJ whole genome shotgun (WGS) entry which is preliminary data.</text>
</comment>